<sequence>MPCAMDNTYSIHFAFLQRLMLANVCKHYALRLSVKLSCIIAVANECGHANSPSEDFKSPRNNRQCRKRKTFPEAAQILPLAILLEATVTEVQGRPDHNPLLLRSYLPRVFGSEEEAVVNGFRVTAAYRLVKQQKPGKQLRPLKVALSTTGAVETFAVHVHKLKRLDSTPGSTRVDTVSGASSILPEPCDILETSLRCGGNFVPPADRFQRPFRLLNPMEALSV</sequence>
<proteinExistence type="predicted"/>
<reference evidence="1 2" key="1">
    <citation type="submission" date="2019-04" db="EMBL/GenBank/DDBJ databases">
        <title>Annotation for the trematode Fasciola gigantica.</title>
        <authorList>
            <person name="Choi Y.-J."/>
        </authorList>
    </citation>
    <scope>NUCLEOTIDE SEQUENCE [LARGE SCALE GENOMIC DNA]</scope>
    <source>
        <strain evidence="1">Uganda_cow_1</strain>
    </source>
</reference>
<gene>
    <name evidence="1" type="ORF">FGIG_09182</name>
</gene>
<keyword evidence="2" id="KW-1185">Reference proteome</keyword>
<evidence type="ECO:0000313" key="2">
    <source>
        <dbReference type="Proteomes" id="UP000316759"/>
    </source>
</evidence>
<dbReference type="EMBL" id="SUNJ01002390">
    <property type="protein sequence ID" value="TPP66016.1"/>
    <property type="molecule type" value="Genomic_DNA"/>
</dbReference>
<organism evidence="1 2">
    <name type="scientific">Fasciola gigantica</name>
    <name type="common">Giant liver fluke</name>
    <dbReference type="NCBI Taxonomy" id="46835"/>
    <lineage>
        <taxon>Eukaryota</taxon>
        <taxon>Metazoa</taxon>
        <taxon>Spiralia</taxon>
        <taxon>Lophotrochozoa</taxon>
        <taxon>Platyhelminthes</taxon>
        <taxon>Trematoda</taxon>
        <taxon>Digenea</taxon>
        <taxon>Plagiorchiida</taxon>
        <taxon>Echinostomata</taxon>
        <taxon>Echinostomatoidea</taxon>
        <taxon>Fasciolidae</taxon>
        <taxon>Fasciola</taxon>
    </lineage>
</organism>
<dbReference type="Proteomes" id="UP000316759">
    <property type="component" value="Unassembled WGS sequence"/>
</dbReference>
<evidence type="ECO:0000313" key="1">
    <source>
        <dbReference type="EMBL" id="TPP66016.1"/>
    </source>
</evidence>
<dbReference type="AlphaFoldDB" id="A0A504YZW0"/>
<protein>
    <submittedName>
        <fullName evidence="1">Uncharacterized protein</fullName>
    </submittedName>
</protein>
<name>A0A504YZW0_FASGI</name>
<accession>A0A504YZW0</accession>
<comment type="caution">
    <text evidence="1">The sequence shown here is derived from an EMBL/GenBank/DDBJ whole genome shotgun (WGS) entry which is preliminary data.</text>
</comment>